<comment type="caution">
    <text evidence="2">The sequence shown here is derived from an EMBL/GenBank/DDBJ whole genome shotgun (WGS) entry which is preliminary data.</text>
</comment>
<sequence>MFITPTIPPPTNKQINISTTNKEIPTPGSTVPQPPNHGSDKTPLSFTGVFRLSLVTFFGEQRK</sequence>
<organism evidence="2 3">
    <name type="scientific">Chitinophaga skermanii</name>
    <dbReference type="NCBI Taxonomy" id="331697"/>
    <lineage>
        <taxon>Bacteria</taxon>
        <taxon>Pseudomonadati</taxon>
        <taxon>Bacteroidota</taxon>
        <taxon>Chitinophagia</taxon>
        <taxon>Chitinophagales</taxon>
        <taxon>Chitinophagaceae</taxon>
        <taxon>Chitinophaga</taxon>
    </lineage>
</organism>
<gene>
    <name evidence="2" type="ORF">LX64_04507</name>
</gene>
<evidence type="ECO:0000256" key="1">
    <source>
        <dbReference type="SAM" id="MobiDB-lite"/>
    </source>
</evidence>
<reference evidence="2 3" key="1">
    <citation type="submission" date="2018-06" db="EMBL/GenBank/DDBJ databases">
        <title>Genomic Encyclopedia of Archaeal and Bacterial Type Strains, Phase II (KMG-II): from individual species to whole genera.</title>
        <authorList>
            <person name="Goeker M."/>
        </authorList>
    </citation>
    <scope>NUCLEOTIDE SEQUENCE [LARGE SCALE GENOMIC DNA]</scope>
    <source>
        <strain evidence="2 3">DSM 23857</strain>
    </source>
</reference>
<dbReference type="AlphaFoldDB" id="A0A327QCD9"/>
<evidence type="ECO:0000313" key="2">
    <source>
        <dbReference type="EMBL" id="RAI99376.1"/>
    </source>
</evidence>
<proteinExistence type="predicted"/>
<evidence type="ECO:0000313" key="3">
    <source>
        <dbReference type="Proteomes" id="UP000249547"/>
    </source>
</evidence>
<name>A0A327QCD9_9BACT</name>
<feature type="region of interest" description="Disordered" evidence="1">
    <location>
        <begin position="1"/>
        <end position="44"/>
    </location>
</feature>
<dbReference type="Proteomes" id="UP000249547">
    <property type="component" value="Unassembled WGS sequence"/>
</dbReference>
<feature type="compositionally biased region" description="Pro residues" evidence="1">
    <location>
        <begin position="1"/>
        <end position="11"/>
    </location>
</feature>
<feature type="compositionally biased region" description="Polar residues" evidence="1">
    <location>
        <begin position="12"/>
        <end position="31"/>
    </location>
</feature>
<accession>A0A327QCD9</accession>
<keyword evidence="3" id="KW-1185">Reference proteome</keyword>
<protein>
    <submittedName>
        <fullName evidence="2">Uncharacterized protein</fullName>
    </submittedName>
</protein>
<dbReference type="EMBL" id="QLLL01000010">
    <property type="protein sequence ID" value="RAI99376.1"/>
    <property type="molecule type" value="Genomic_DNA"/>
</dbReference>